<protein>
    <submittedName>
        <fullName evidence="6">RNA methyltransferase</fullName>
    </submittedName>
</protein>
<dbReference type="AlphaFoldDB" id="A0A3S1AF45"/>
<dbReference type="RefSeq" id="WP_016876551.1">
    <property type="nucleotide sequence ID" value="NZ_AJLN01000145.1"/>
</dbReference>
<feature type="domain" description="Methyltransferase" evidence="5">
    <location>
        <begin position="73"/>
        <end position="184"/>
    </location>
</feature>
<keyword evidence="3" id="KW-0949">S-adenosyl-L-methionine</keyword>
<name>A0A3S1AF45_CHLFR</name>
<dbReference type="InterPro" id="IPR025714">
    <property type="entry name" value="Methyltranfer_dom"/>
</dbReference>
<accession>A0A3S1AF45</accession>
<gene>
    <name evidence="6" type="ORF">PCC6912_37680</name>
</gene>
<sequence length="207" mass="23097">MLWQKILFGLATSVSIISLGIAGCTQERTFETETQTPTATTTPQAQERKPDVPFVPTPQSVVNAMLELAQVSSNDVLYDLGSGDGRIPITAVQKYNVRRAVGVEINPELVQKSQANAKQAGISDRVEFRQQDLFQTDLGDATVVTLYLLPDINIKLRPKLLQELKPGTRIVSHDFDMGEWKPQQVVRVEGRTIYLWVVPENVPQNLR</sequence>
<evidence type="ECO:0000256" key="4">
    <source>
        <dbReference type="SAM" id="MobiDB-lite"/>
    </source>
</evidence>
<dbReference type="PROSITE" id="PS51257">
    <property type="entry name" value="PROKAR_LIPOPROTEIN"/>
    <property type="match status" value="1"/>
</dbReference>
<feature type="compositionally biased region" description="Low complexity" evidence="4">
    <location>
        <begin position="32"/>
        <end position="45"/>
    </location>
</feature>
<dbReference type="PANTHER" id="PTHR13610:SF11">
    <property type="entry name" value="METHYLTRANSFERASE DOMAIN-CONTAINING PROTEIN"/>
    <property type="match status" value="1"/>
</dbReference>
<evidence type="ECO:0000259" key="5">
    <source>
        <dbReference type="Pfam" id="PF13847"/>
    </source>
</evidence>
<dbReference type="EMBL" id="RSCJ01000016">
    <property type="protein sequence ID" value="RUR77887.1"/>
    <property type="molecule type" value="Genomic_DNA"/>
</dbReference>
<dbReference type="InterPro" id="IPR026170">
    <property type="entry name" value="FAM173A/B"/>
</dbReference>
<evidence type="ECO:0000256" key="3">
    <source>
        <dbReference type="ARBA" id="ARBA00022691"/>
    </source>
</evidence>
<keyword evidence="1 6" id="KW-0489">Methyltransferase</keyword>
<evidence type="ECO:0000256" key="2">
    <source>
        <dbReference type="ARBA" id="ARBA00022679"/>
    </source>
</evidence>
<feature type="region of interest" description="Disordered" evidence="4">
    <location>
        <begin position="30"/>
        <end position="51"/>
    </location>
</feature>
<dbReference type="OrthoDB" id="281208at2"/>
<dbReference type="GO" id="GO:0016279">
    <property type="term" value="F:protein-lysine N-methyltransferase activity"/>
    <property type="evidence" value="ECO:0007669"/>
    <property type="project" value="InterPro"/>
</dbReference>
<dbReference type="Gene3D" id="3.40.50.150">
    <property type="entry name" value="Vaccinia Virus protein VP39"/>
    <property type="match status" value="1"/>
</dbReference>
<dbReference type="GO" id="GO:0032259">
    <property type="term" value="P:methylation"/>
    <property type="evidence" value="ECO:0007669"/>
    <property type="project" value="UniProtKB-KW"/>
</dbReference>
<dbReference type="SUPFAM" id="SSF53335">
    <property type="entry name" value="S-adenosyl-L-methionine-dependent methyltransferases"/>
    <property type="match status" value="1"/>
</dbReference>
<keyword evidence="2 6" id="KW-0808">Transferase</keyword>
<organism evidence="6 7">
    <name type="scientific">Chlorogloeopsis fritschii PCC 6912</name>
    <dbReference type="NCBI Taxonomy" id="211165"/>
    <lineage>
        <taxon>Bacteria</taxon>
        <taxon>Bacillati</taxon>
        <taxon>Cyanobacteriota</taxon>
        <taxon>Cyanophyceae</taxon>
        <taxon>Nostocales</taxon>
        <taxon>Chlorogloeopsidaceae</taxon>
        <taxon>Chlorogloeopsis</taxon>
    </lineage>
</organism>
<dbReference type="STRING" id="211165.GCA_000317285_06321"/>
<evidence type="ECO:0000313" key="7">
    <source>
        <dbReference type="Proteomes" id="UP000268857"/>
    </source>
</evidence>
<reference evidence="6 7" key="1">
    <citation type="journal article" date="2019" name="Genome Biol. Evol.">
        <title>Day and night: Metabolic profiles and evolutionary relationships of six axenic non-marine cyanobacteria.</title>
        <authorList>
            <person name="Will S.E."/>
            <person name="Henke P."/>
            <person name="Boedeker C."/>
            <person name="Huang S."/>
            <person name="Brinkmann H."/>
            <person name="Rohde M."/>
            <person name="Jarek M."/>
            <person name="Friedl T."/>
            <person name="Seufert S."/>
            <person name="Schumacher M."/>
            <person name="Overmann J."/>
            <person name="Neumann-Schaal M."/>
            <person name="Petersen J."/>
        </authorList>
    </citation>
    <scope>NUCLEOTIDE SEQUENCE [LARGE SCALE GENOMIC DNA]</scope>
    <source>
        <strain evidence="6 7">PCC 6912</strain>
    </source>
</reference>
<proteinExistence type="predicted"/>
<dbReference type="Proteomes" id="UP000268857">
    <property type="component" value="Unassembled WGS sequence"/>
</dbReference>
<dbReference type="InterPro" id="IPR029063">
    <property type="entry name" value="SAM-dependent_MTases_sf"/>
</dbReference>
<keyword evidence="7" id="KW-1185">Reference proteome</keyword>
<evidence type="ECO:0000313" key="6">
    <source>
        <dbReference type="EMBL" id="RUR77887.1"/>
    </source>
</evidence>
<dbReference type="Pfam" id="PF13847">
    <property type="entry name" value="Methyltransf_31"/>
    <property type="match status" value="1"/>
</dbReference>
<dbReference type="CDD" id="cd02440">
    <property type="entry name" value="AdoMet_MTases"/>
    <property type="match status" value="1"/>
</dbReference>
<evidence type="ECO:0000256" key="1">
    <source>
        <dbReference type="ARBA" id="ARBA00022603"/>
    </source>
</evidence>
<dbReference type="PANTHER" id="PTHR13610">
    <property type="entry name" value="METHYLTRANSFERASE DOMAIN-CONTAINING PROTEIN"/>
    <property type="match status" value="1"/>
</dbReference>
<comment type="caution">
    <text evidence="6">The sequence shown here is derived from an EMBL/GenBank/DDBJ whole genome shotgun (WGS) entry which is preliminary data.</text>
</comment>